<comment type="caution">
    <text evidence="2">The sequence shown here is derived from an EMBL/GenBank/DDBJ whole genome shotgun (WGS) entry which is preliminary data.</text>
</comment>
<evidence type="ECO:0000259" key="1">
    <source>
        <dbReference type="Pfam" id="PF23951"/>
    </source>
</evidence>
<dbReference type="InterPro" id="IPR055706">
    <property type="entry name" value="Slg1/2_DUF7282"/>
</dbReference>
<keyword evidence="3" id="KW-1185">Reference proteome</keyword>
<evidence type="ECO:0000313" key="2">
    <source>
        <dbReference type="EMBL" id="NJW55634.1"/>
    </source>
</evidence>
<organism evidence="2 3">
    <name type="scientific">Salinimicrobium oceani</name>
    <dbReference type="NCBI Taxonomy" id="2722702"/>
    <lineage>
        <taxon>Bacteria</taxon>
        <taxon>Pseudomonadati</taxon>
        <taxon>Bacteroidota</taxon>
        <taxon>Flavobacteriia</taxon>
        <taxon>Flavobacteriales</taxon>
        <taxon>Flavobacteriaceae</taxon>
        <taxon>Salinimicrobium</taxon>
    </lineage>
</organism>
<dbReference type="EMBL" id="JAAVJR010001366">
    <property type="protein sequence ID" value="NJW55634.1"/>
    <property type="molecule type" value="Genomic_DNA"/>
</dbReference>
<reference evidence="2 3" key="1">
    <citation type="submission" date="2020-03" db="EMBL/GenBank/DDBJ databases">
        <title>Salinimicrobium sp. nov, isolated from SCS.</title>
        <authorList>
            <person name="Cao W.R."/>
        </authorList>
    </citation>
    <scope>NUCLEOTIDE SEQUENCE [LARGE SCALE GENOMIC DNA]</scope>
    <source>
        <strain evidence="3">J15B91</strain>
    </source>
</reference>
<dbReference type="Proteomes" id="UP000703674">
    <property type="component" value="Unassembled WGS sequence"/>
</dbReference>
<sequence length="84" mass="8901">MLHTDTGEEEVYEFDGENGLDLPIMDESGNIVMTSIEITSISTQAITGTLTVNDQAISDNMITVGDVVLSNSGWVVVHASNEAG</sequence>
<accession>A0ABX1D7G5</accession>
<gene>
    <name evidence="2" type="ORF">HC175_22220</name>
</gene>
<proteinExistence type="predicted"/>
<dbReference type="Pfam" id="PF23951">
    <property type="entry name" value="DUF7282"/>
    <property type="match status" value="1"/>
</dbReference>
<feature type="domain" description="DUF7282" evidence="1">
    <location>
        <begin position="49"/>
        <end position="81"/>
    </location>
</feature>
<evidence type="ECO:0000313" key="3">
    <source>
        <dbReference type="Proteomes" id="UP000703674"/>
    </source>
</evidence>
<name>A0ABX1D7G5_9FLAO</name>
<feature type="non-terminal residue" evidence="2">
    <location>
        <position position="84"/>
    </location>
</feature>
<protein>
    <recommendedName>
        <fullName evidence="1">DUF7282 domain-containing protein</fullName>
    </recommendedName>
</protein>